<feature type="transmembrane region" description="Helical" evidence="5">
    <location>
        <begin position="78"/>
        <end position="103"/>
    </location>
</feature>
<protein>
    <recommendedName>
        <fullName evidence="6">Fatty acid hydroxylase domain-containing protein</fullName>
    </recommendedName>
</protein>
<evidence type="ECO:0000256" key="5">
    <source>
        <dbReference type="SAM" id="Phobius"/>
    </source>
</evidence>
<dbReference type="GO" id="GO:0016020">
    <property type="term" value="C:membrane"/>
    <property type="evidence" value="ECO:0007669"/>
    <property type="project" value="UniProtKB-SubCell"/>
</dbReference>
<dbReference type="AlphaFoldDB" id="A0AAV7JYS8"/>
<evidence type="ECO:0000256" key="2">
    <source>
        <dbReference type="ARBA" id="ARBA00022692"/>
    </source>
</evidence>
<evidence type="ECO:0000259" key="6">
    <source>
        <dbReference type="Pfam" id="PF04116"/>
    </source>
</evidence>
<dbReference type="GO" id="GO:0008610">
    <property type="term" value="P:lipid biosynthetic process"/>
    <property type="evidence" value="ECO:0007669"/>
    <property type="project" value="InterPro"/>
</dbReference>
<proteinExistence type="predicted"/>
<keyword evidence="4 5" id="KW-0472">Membrane</keyword>
<evidence type="ECO:0000313" key="8">
    <source>
        <dbReference type="Proteomes" id="UP001165289"/>
    </source>
</evidence>
<feature type="transmembrane region" description="Helical" evidence="5">
    <location>
        <begin position="181"/>
        <end position="200"/>
    </location>
</feature>
<comment type="subcellular location">
    <subcellularLocation>
        <location evidence="1">Membrane</location>
    </subcellularLocation>
</comment>
<evidence type="ECO:0000313" key="7">
    <source>
        <dbReference type="EMBL" id="KAI6654082.1"/>
    </source>
</evidence>
<dbReference type="EMBL" id="JAKMXF010000233">
    <property type="protein sequence ID" value="KAI6654082.1"/>
    <property type="molecule type" value="Genomic_DNA"/>
</dbReference>
<reference evidence="7 8" key="1">
    <citation type="journal article" date="2023" name="BMC Biol.">
        <title>The compact genome of the sponge Oopsacas minuta (Hexactinellida) is lacking key metazoan core genes.</title>
        <authorList>
            <person name="Santini S."/>
            <person name="Schenkelaars Q."/>
            <person name="Jourda C."/>
            <person name="Duchesne M."/>
            <person name="Belahbib H."/>
            <person name="Rocher C."/>
            <person name="Selva M."/>
            <person name="Riesgo A."/>
            <person name="Vervoort M."/>
            <person name="Leys S.P."/>
            <person name="Kodjabachian L."/>
            <person name="Le Bivic A."/>
            <person name="Borchiellini C."/>
            <person name="Claverie J.M."/>
            <person name="Renard E."/>
        </authorList>
    </citation>
    <scope>NUCLEOTIDE SEQUENCE [LARGE SCALE GENOMIC DNA]</scope>
    <source>
        <strain evidence="7">SPO-2</strain>
    </source>
</reference>
<dbReference type="InterPro" id="IPR050307">
    <property type="entry name" value="Sterol_Desaturase_Related"/>
</dbReference>
<keyword evidence="3 5" id="KW-1133">Transmembrane helix</keyword>
<evidence type="ECO:0000256" key="4">
    <source>
        <dbReference type="ARBA" id="ARBA00023136"/>
    </source>
</evidence>
<dbReference type="Proteomes" id="UP001165289">
    <property type="component" value="Unassembled WGS sequence"/>
</dbReference>
<dbReference type="GO" id="GO:0005506">
    <property type="term" value="F:iron ion binding"/>
    <property type="evidence" value="ECO:0007669"/>
    <property type="project" value="InterPro"/>
</dbReference>
<dbReference type="PANTHER" id="PTHR11863">
    <property type="entry name" value="STEROL DESATURASE"/>
    <property type="match status" value="1"/>
</dbReference>
<dbReference type="InterPro" id="IPR006694">
    <property type="entry name" value="Fatty_acid_hydroxylase"/>
</dbReference>
<organism evidence="7 8">
    <name type="scientific">Oopsacas minuta</name>
    <dbReference type="NCBI Taxonomy" id="111878"/>
    <lineage>
        <taxon>Eukaryota</taxon>
        <taxon>Metazoa</taxon>
        <taxon>Porifera</taxon>
        <taxon>Hexactinellida</taxon>
        <taxon>Hexasterophora</taxon>
        <taxon>Lyssacinosida</taxon>
        <taxon>Leucopsacidae</taxon>
        <taxon>Oopsacas</taxon>
    </lineage>
</organism>
<feature type="transmembrane region" description="Helical" evidence="5">
    <location>
        <begin position="21"/>
        <end position="41"/>
    </location>
</feature>
<keyword evidence="2 5" id="KW-0812">Transmembrane</keyword>
<keyword evidence="8" id="KW-1185">Reference proteome</keyword>
<name>A0AAV7JYS8_9METZ</name>
<feature type="transmembrane region" description="Helical" evidence="5">
    <location>
        <begin position="115"/>
        <end position="135"/>
    </location>
</feature>
<dbReference type="GO" id="GO:0016491">
    <property type="term" value="F:oxidoreductase activity"/>
    <property type="evidence" value="ECO:0007669"/>
    <property type="project" value="InterPro"/>
</dbReference>
<gene>
    <name evidence="7" type="ORF">LOD99_2929</name>
</gene>
<feature type="domain" description="Fatty acid hydroxylase" evidence="6">
    <location>
        <begin position="123"/>
        <end position="246"/>
    </location>
</feature>
<evidence type="ECO:0000256" key="1">
    <source>
        <dbReference type="ARBA" id="ARBA00004370"/>
    </source>
</evidence>
<accession>A0AAV7JYS8</accession>
<sequence length="280" mass="32476">MESLSYTSRLWTLILDLCNHNNFIIFSIFPWICINCFYWLFVAFFSYVDLTGQPHFIAKHKIQRNKKLPIDVDKFKRAIAYGLFNQLVVTLCASIQFSTLAAMRGISASPVLPGFLESSLLVLGYIAFQEIWFHISHRLLHTPFLYKHIHKIHHEWTSPCTAASLHSHPLEHLLCNSLSTILGPLILGGHIFVIILWVLLAQYISIIHHTGYHLPFVFSNEWHDFHHYSFVGNFGNFEILDRLLGTDARFLSSQQFQNHRVLLSTESAHERYERVSGKNK</sequence>
<dbReference type="Pfam" id="PF04116">
    <property type="entry name" value="FA_hydroxylase"/>
    <property type="match status" value="1"/>
</dbReference>
<comment type="caution">
    <text evidence="7">The sequence shown here is derived from an EMBL/GenBank/DDBJ whole genome shotgun (WGS) entry which is preliminary data.</text>
</comment>
<evidence type="ECO:0000256" key="3">
    <source>
        <dbReference type="ARBA" id="ARBA00022989"/>
    </source>
</evidence>